<dbReference type="InterPro" id="IPR036412">
    <property type="entry name" value="HAD-like_sf"/>
</dbReference>
<dbReference type="InterPro" id="IPR041492">
    <property type="entry name" value="HAD_2"/>
</dbReference>
<evidence type="ECO:0000256" key="1">
    <source>
        <dbReference type="ARBA" id="ARBA00001946"/>
    </source>
</evidence>
<dbReference type="CDD" id="cd07526">
    <property type="entry name" value="HAD_BPGM_like"/>
    <property type="match status" value="1"/>
</dbReference>
<evidence type="ECO:0000313" key="7">
    <source>
        <dbReference type="EMBL" id="MBB4445690.1"/>
    </source>
</evidence>
<dbReference type="PANTHER" id="PTHR46193:SF10">
    <property type="entry name" value="6-PHOSPHOGLUCONATE PHOSPHATASE"/>
    <property type="match status" value="1"/>
</dbReference>
<dbReference type="Gene3D" id="1.10.150.240">
    <property type="entry name" value="Putative phosphatase, domain 2"/>
    <property type="match status" value="1"/>
</dbReference>
<evidence type="ECO:0000313" key="5">
    <source>
        <dbReference type="EMBL" id="MBB4346605.1"/>
    </source>
</evidence>
<sequence length="243" mass="26722">MADKASFNNGPLVIFDCDGVLVDSEPLSVRVLVEALNRHGIDMAEEEAYQRFLGRSLATMRQVMDEEYDFHTGPEFLETLRLDLYDLFKTDLKPIEGIAETLDALALLNLPRCVASSSQPERIRLSLGITGILDRLEPHIFSASMVKNGKPAPDLFLYAAEQMGIAPQNCIVIEDSPAGIEAAQRAGMSVFAFTGGSHACVPGYRERIDTLSPDLIFDDMPDLLHLVKNHMEGRGATSSQRAI</sequence>
<dbReference type="GO" id="GO:0016787">
    <property type="term" value="F:hydrolase activity"/>
    <property type="evidence" value="ECO:0007669"/>
    <property type="project" value="UniProtKB-KW"/>
</dbReference>
<dbReference type="AlphaFoldDB" id="A0A7W6S519"/>
<dbReference type="EMBL" id="JACIGW010000001">
    <property type="protein sequence ID" value="MBB4346605.1"/>
    <property type="molecule type" value="Genomic_DNA"/>
</dbReference>
<reference evidence="8 9" key="1">
    <citation type="submission" date="2020-08" db="EMBL/GenBank/DDBJ databases">
        <title>Genomic Encyclopedia of Type Strains, Phase IV (KMG-V): Genome sequencing to study the core and pangenomes of soil and plant-associated prokaryotes.</title>
        <authorList>
            <person name="Whitman W."/>
        </authorList>
    </citation>
    <scope>NUCLEOTIDE SEQUENCE [LARGE SCALE GENOMIC DNA]</scope>
    <source>
        <strain evidence="6 9">SEMIA 444</strain>
        <strain evidence="5 8">SEMIA 448</strain>
        <strain evidence="7 10">SEMIA 452</strain>
    </source>
</reference>
<gene>
    <name evidence="6" type="ORF">GGE31_001472</name>
    <name evidence="5" type="ORF">GGE33_000313</name>
    <name evidence="7" type="ORF">GGE35_001472</name>
</gene>
<dbReference type="InterPro" id="IPR051600">
    <property type="entry name" value="Beta-PGM-like"/>
</dbReference>
<dbReference type="EMBL" id="JACIGY010000001">
    <property type="protein sequence ID" value="MBB4411001.1"/>
    <property type="molecule type" value="Genomic_DNA"/>
</dbReference>
<dbReference type="InterPro" id="IPR023214">
    <property type="entry name" value="HAD_sf"/>
</dbReference>
<dbReference type="Proteomes" id="UP000524535">
    <property type="component" value="Unassembled WGS sequence"/>
</dbReference>
<evidence type="ECO:0000256" key="4">
    <source>
        <dbReference type="ARBA" id="ARBA00022842"/>
    </source>
</evidence>
<dbReference type="NCBIfam" id="TIGR01509">
    <property type="entry name" value="HAD-SF-IA-v3"/>
    <property type="match status" value="1"/>
</dbReference>
<dbReference type="RefSeq" id="WP_343062182.1">
    <property type="nucleotide sequence ID" value="NZ_JACIGW010000001.1"/>
</dbReference>
<dbReference type="SFLD" id="SFLDG01129">
    <property type="entry name" value="C1.5:_HAD__Beta-PGM__Phosphata"/>
    <property type="match status" value="1"/>
</dbReference>
<name>A0A7W6S519_9HYPH</name>
<dbReference type="InterPro" id="IPR023198">
    <property type="entry name" value="PGP-like_dom2"/>
</dbReference>
<keyword evidence="5" id="KW-0378">Hydrolase</keyword>
<evidence type="ECO:0000313" key="8">
    <source>
        <dbReference type="Proteomes" id="UP000520770"/>
    </source>
</evidence>
<dbReference type="PANTHER" id="PTHR46193">
    <property type="entry name" value="6-PHOSPHOGLUCONATE PHOSPHATASE"/>
    <property type="match status" value="1"/>
</dbReference>
<dbReference type="SFLD" id="SFLDS00003">
    <property type="entry name" value="Haloacid_Dehalogenase"/>
    <property type="match status" value="1"/>
</dbReference>
<dbReference type="EMBL" id="JACIHM010000001">
    <property type="protein sequence ID" value="MBB4445690.1"/>
    <property type="molecule type" value="Genomic_DNA"/>
</dbReference>
<dbReference type="GO" id="GO:0046872">
    <property type="term" value="F:metal ion binding"/>
    <property type="evidence" value="ECO:0007669"/>
    <property type="project" value="UniProtKB-KW"/>
</dbReference>
<accession>A0A7W6S519</accession>
<protein>
    <submittedName>
        <fullName evidence="5">HAD superfamily hydrolase (TIGR01509 family)</fullName>
    </submittedName>
</protein>
<evidence type="ECO:0000313" key="9">
    <source>
        <dbReference type="Proteomes" id="UP000524535"/>
    </source>
</evidence>
<comment type="similarity">
    <text evidence="2">Belongs to the HAD-like hydrolase superfamily. CbbY/CbbZ/Gph/YieH family.</text>
</comment>
<dbReference type="SFLD" id="SFLDG01135">
    <property type="entry name" value="C1.5.6:_HAD__Beta-PGM__Phospha"/>
    <property type="match status" value="1"/>
</dbReference>
<dbReference type="InterPro" id="IPR006439">
    <property type="entry name" value="HAD-SF_hydro_IA"/>
</dbReference>
<dbReference type="Proteomes" id="UP000520770">
    <property type="component" value="Unassembled WGS sequence"/>
</dbReference>
<evidence type="ECO:0000256" key="2">
    <source>
        <dbReference type="ARBA" id="ARBA00006171"/>
    </source>
</evidence>
<dbReference type="Proteomes" id="UP000576087">
    <property type="component" value="Unassembled WGS sequence"/>
</dbReference>
<proteinExistence type="inferred from homology"/>
<evidence type="ECO:0000313" key="10">
    <source>
        <dbReference type="Proteomes" id="UP000576087"/>
    </source>
</evidence>
<evidence type="ECO:0000256" key="3">
    <source>
        <dbReference type="ARBA" id="ARBA00022723"/>
    </source>
</evidence>
<dbReference type="Gene3D" id="3.40.50.1000">
    <property type="entry name" value="HAD superfamily/HAD-like"/>
    <property type="match status" value="1"/>
</dbReference>
<comment type="cofactor">
    <cofactor evidence="1">
        <name>Mg(2+)</name>
        <dbReference type="ChEBI" id="CHEBI:18420"/>
    </cofactor>
</comment>
<keyword evidence="9" id="KW-1185">Reference proteome</keyword>
<dbReference type="Pfam" id="PF13419">
    <property type="entry name" value="HAD_2"/>
    <property type="match status" value="1"/>
</dbReference>
<comment type="caution">
    <text evidence="5">The sequence shown here is derived from an EMBL/GenBank/DDBJ whole genome shotgun (WGS) entry which is preliminary data.</text>
</comment>
<keyword evidence="4" id="KW-0460">Magnesium</keyword>
<evidence type="ECO:0000313" key="6">
    <source>
        <dbReference type="EMBL" id="MBB4411001.1"/>
    </source>
</evidence>
<dbReference type="SUPFAM" id="SSF56784">
    <property type="entry name" value="HAD-like"/>
    <property type="match status" value="1"/>
</dbReference>
<organism evidence="5 8">
    <name type="scientific">Aliirhizobium cellulosilyticum</name>
    <dbReference type="NCBI Taxonomy" id="393664"/>
    <lineage>
        <taxon>Bacteria</taxon>
        <taxon>Pseudomonadati</taxon>
        <taxon>Pseudomonadota</taxon>
        <taxon>Alphaproteobacteria</taxon>
        <taxon>Hyphomicrobiales</taxon>
        <taxon>Rhizobiaceae</taxon>
        <taxon>Aliirhizobium</taxon>
    </lineage>
</organism>
<keyword evidence="3" id="KW-0479">Metal-binding</keyword>